<dbReference type="RefSeq" id="WP_413779879.1">
    <property type="nucleotide sequence ID" value="NZ_JAUOZS010000001.1"/>
</dbReference>
<comment type="caution">
    <text evidence="2">The sequence shown here is derived from an EMBL/GenBank/DDBJ whole genome shotgun (WGS) entry which is preliminary data.</text>
</comment>
<organism evidence="2 3">
    <name type="scientific">Anaeroselena agilis</name>
    <dbReference type="NCBI Taxonomy" id="3063788"/>
    <lineage>
        <taxon>Bacteria</taxon>
        <taxon>Bacillati</taxon>
        <taxon>Bacillota</taxon>
        <taxon>Negativicutes</taxon>
        <taxon>Acetonemataceae</taxon>
        <taxon>Anaeroselena</taxon>
    </lineage>
</organism>
<evidence type="ECO:0000313" key="2">
    <source>
        <dbReference type="EMBL" id="MDT8901367.1"/>
    </source>
</evidence>
<name>A0ABU3NYL7_9FIRM</name>
<keyword evidence="1" id="KW-0472">Membrane</keyword>
<keyword evidence="3" id="KW-1185">Reference proteome</keyword>
<feature type="transmembrane region" description="Helical" evidence="1">
    <location>
        <begin position="49"/>
        <end position="67"/>
    </location>
</feature>
<feature type="transmembrane region" description="Helical" evidence="1">
    <location>
        <begin position="87"/>
        <end position="115"/>
    </location>
</feature>
<protein>
    <submittedName>
        <fullName evidence="2">Uncharacterized protein</fullName>
    </submittedName>
</protein>
<evidence type="ECO:0000256" key="1">
    <source>
        <dbReference type="SAM" id="Phobius"/>
    </source>
</evidence>
<gene>
    <name evidence="2" type="ORF">Q4T40_08965</name>
</gene>
<evidence type="ECO:0000313" key="3">
    <source>
        <dbReference type="Proteomes" id="UP001254848"/>
    </source>
</evidence>
<sequence>MQYRPFWSKLFDPRLPGALIAVIVLLFLTAVLHLFGLIDAIGRQNWPAAGIRVLSFLLYALPAYGLLKLNRWARLFEIGYSMLMVALGFIIMVAANLFTGVFIIITHGIVGIYLLSAKSRALFQPPRVAGEPPDSEP</sequence>
<reference evidence="2 3" key="1">
    <citation type="submission" date="2023-07" db="EMBL/GenBank/DDBJ databases">
        <title>The novel representative of Negativicutes class, Anaeroselena agilis gen. nov. sp. nov.</title>
        <authorList>
            <person name="Prokofeva M.I."/>
            <person name="Elcheninov A.G."/>
            <person name="Klyukina A."/>
            <person name="Kublanov I.V."/>
            <person name="Frolov E.N."/>
            <person name="Podosokorskaya O.A."/>
        </authorList>
    </citation>
    <scope>NUCLEOTIDE SEQUENCE [LARGE SCALE GENOMIC DNA]</scope>
    <source>
        <strain evidence="2 3">4137-cl</strain>
    </source>
</reference>
<dbReference type="EMBL" id="JAUOZS010000001">
    <property type="protein sequence ID" value="MDT8901367.1"/>
    <property type="molecule type" value="Genomic_DNA"/>
</dbReference>
<keyword evidence="1" id="KW-0812">Transmembrane</keyword>
<feature type="transmembrane region" description="Helical" evidence="1">
    <location>
        <begin position="15"/>
        <end position="37"/>
    </location>
</feature>
<keyword evidence="1" id="KW-1133">Transmembrane helix</keyword>
<accession>A0ABU3NYL7</accession>
<dbReference type="Proteomes" id="UP001254848">
    <property type="component" value="Unassembled WGS sequence"/>
</dbReference>
<proteinExistence type="predicted"/>